<evidence type="ECO:0000256" key="7">
    <source>
        <dbReference type="ARBA" id="ARBA00023136"/>
    </source>
</evidence>
<comment type="subcellular location">
    <subcellularLocation>
        <location evidence="1">Cell membrane</location>
        <topology evidence="1">Multi-pass membrane protein</topology>
    </subcellularLocation>
</comment>
<dbReference type="OrthoDB" id="114973at2157"/>
<feature type="transmembrane region" description="Helical" evidence="8">
    <location>
        <begin position="352"/>
        <end position="373"/>
    </location>
</feature>
<keyword evidence="11" id="KW-1185">Reference proteome</keyword>
<dbReference type="PANTHER" id="PTHR33908">
    <property type="entry name" value="MANNOSYLTRANSFERASE YKCB-RELATED"/>
    <property type="match status" value="1"/>
</dbReference>
<feature type="transmembrane region" description="Helical" evidence="8">
    <location>
        <begin position="311"/>
        <end position="331"/>
    </location>
</feature>
<gene>
    <name evidence="10" type="ORF">MNV_760004</name>
</gene>
<keyword evidence="2" id="KW-1003">Cell membrane</keyword>
<feature type="transmembrane region" description="Helical" evidence="8">
    <location>
        <begin position="106"/>
        <end position="123"/>
    </location>
</feature>
<dbReference type="InterPro" id="IPR050297">
    <property type="entry name" value="LipidA_mod_glycosyltrf_83"/>
</dbReference>
<dbReference type="AlphaFoldDB" id="A0A284VTJ8"/>
<dbReference type="Proteomes" id="UP000218615">
    <property type="component" value="Unassembled WGS sequence"/>
</dbReference>
<dbReference type="InterPro" id="IPR038731">
    <property type="entry name" value="RgtA/B/C-like"/>
</dbReference>
<dbReference type="PANTHER" id="PTHR33908:SF11">
    <property type="entry name" value="MEMBRANE PROTEIN"/>
    <property type="match status" value="1"/>
</dbReference>
<evidence type="ECO:0000256" key="4">
    <source>
        <dbReference type="ARBA" id="ARBA00022679"/>
    </source>
</evidence>
<organism evidence="10 11">
    <name type="scientific">Candidatus Methanoperedens nitratireducens</name>
    <dbReference type="NCBI Taxonomy" id="1392998"/>
    <lineage>
        <taxon>Archaea</taxon>
        <taxon>Methanobacteriati</taxon>
        <taxon>Methanobacteriota</taxon>
        <taxon>Stenosarchaea group</taxon>
        <taxon>Methanomicrobia</taxon>
        <taxon>Methanosarcinales</taxon>
        <taxon>ANME-2 cluster</taxon>
        <taxon>Candidatus Methanoperedentaceae</taxon>
        <taxon>Candidatus Methanoperedens</taxon>
    </lineage>
</organism>
<keyword evidence="7 8" id="KW-0472">Membrane</keyword>
<dbReference type="GO" id="GO:0016763">
    <property type="term" value="F:pentosyltransferase activity"/>
    <property type="evidence" value="ECO:0007669"/>
    <property type="project" value="TreeGrafter"/>
</dbReference>
<keyword evidence="5 8" id="KW-0812">Transmembrane</keyword>
<feature type="transmembrane region" description="Helical" evidence="8">
    <location>
        <begin position="135"/>
        <end position="164"/>
    </location>
</feature>
<protein>
    <recommendedName>
        <fullName evidence="9">Glycosyltransferase RgtA/B/C/D-like domain-containing protein</fullName>
    </recommendedName>
</protein>
<dbReference type="Pfam" id="PF13231">
    <property type="entry name" value="PMT_2"/>
    <property type="match status" value="1"/>
</dbReference>
<feature type="transmembrane region" description="Helical" evidence="8">
    <location>
        <begin position="184"/>
        <end position="204"/>
    </location>
</feature>
<feature type="domain" description="Glycosyltransferase RgtA/B/C/D-like" evidence="9">
    <location>
        <begin position="34"/>
        <end position="200"/>
    </location>
</feature>
<sequence>MNVSVVLDETGFSRYAYSILADSWGWPLEQMATNHPPLIPYQLAVLTYLFGGSLEIFRVLIIFYGSFTVIVVYYLSKELYDQRVGILSALLLTFYSYHIIYSKYVMLEVPLIFFIFSYLYFFWKSYNKPTDIKSAMISGVFLGLAISTKYIGFLLYLASILFILLDNLNKRSHLSITSLLERRYIIIFLVSLLVFSPFLIQIIINSVNPFFFQLFGRFKIGNPTYIQYPSLLGMIVSGFNQYISTIMDSNGLATESLPWLFIFQLAAQFLFPVTIFYYALNIKKSNYSYLLVFYMVFNAFVFFYGTRHQNYQLWVFPAFLIMLSQLTIVSINSVKNNNIYINAYKSLLNRALLLFSFIFIISFIFIGATAPALNKDSEWKISGYEYAAKYIINNINENDLVATDATIYLEYLITTNKYDLEKIIIYYLIFITLTKSMVK</sequence>
<reference evidence="11" key="1">
    <citation type="submission" date="2017-06" db="EMBL/GenBank/DDBJ databases">
        <authorList>
            <person name="Cremers G."/>
        </authorList>
    </citation>
    <scope>NUCLEOTIDE SEQUENCE [LARGE SCALE GENOMIC DNA]</scope>
</reference>
<dbReference type="GO" id="GO:0008610">
    <property type="term" value="P:lipid biosynthetic process"/>
    <property type="evidence" value="ECO:0007669"/>
    <property type="project" value="UniProtKB-ARBA"/>
</dbReference>
<evidence type="ECO:0000313" key="11">
    <source>
        <dbReference type="Proteomes" id="UP000218615"/>
    </source>
</evidence>
<accession>A0A284VTJ8</accession>
<keyword evidence="3" id="KW-0328">Glycosyltransferase</keyword>
<evidence type="ECO:0000259" key="9">
    <source>
        <dbReference type="Pfam" id="PF13231"/>
    </source>
</evidence>
<evidence type="ECO:0000313" key="10">
    <source>
        <dbReference type="EMBL" id="SNQ62518.1"/>
    </source>
</evidence>
<feature type="transmembrane region" description="Helical" evidence="8">
    <location>
        <begin position="259"/>
        <end position="280"/>
    </location>
</feature>
<feature type="transmembrane region" description="Helical" evidence="8">
    <location>
        <begin position="84"/>
        <end position="100"/>
    </location>
</feature>
<keyword evidence="4" id="KW-0808">Transferase</keyword>
<feature type="transmembrane region" description="Helical" evidence="8">
    <location>
        <begin position="56"/>
        <end position="75"/>
    </location>
</feature>
<feature type="transmembrane region" description="Helical" evidence="8">
    <location>
        <begin position="287"/>
        <end position="305"/>
    </location>
</feature>
<name>A0A284VTJ8_9EURY</name>
<evidence type="ECO:0000256" key="6">
    <source>
        <dbReference type="ARBA" id="ARBA00022989"/>
    </source>
</evidence>
<evidence type="ECO:0000256" key="5">
    <source>
        <dbReference type="ARBA" id="ARBA00022692"/>
    </source>
</evidence>
<evidence type="ECO:0000256" key="3">
    <source>
        <dbReference type="ARBA" id="ARBA00022676"/>
    </source>
</evidence>
<dbReference type="EMBL" id="FZMP01000225">
    <property type="protein sequence ID" value="SNQ62518.1"/>
    <property type="molecule type" value="Genomic_DNA"/>
</dbReference>
<evidence type="ECO:0000256" key="8">
    <source>
        <dbReference type="SAM" id="Phobius"/>
    </source>
</evidence>
<keyword evidence="6 8" id="KW-1133">Transmembrane helix</keyword>
<feature type="transmembrane region" description="Helical" evidence="8">
    <location>
        <begin position="225"/>
        <end position="247"/>
    </location>
</feature>
<proteinExistence type="predicted"/>
<dbReference type="GO" id="GO:0005886">
    <property type="term" value="C:plasma membrane"/>
    <property type="evidence" value="ECO:0007669"/>
    <property type="project" value="UniProtKB-SubCell"/>
</dbReference>
<evidence type="ECO:0000256" key="2">
    <source>
        <dbReference type="ARBA" id="ARBA00022475"/>
    </source>
</evidence>
<evidence type="ECO:0000256" key="1">
    <source>
        <dbReference type="ARBA" id="ARBA00004651"/>
    </source>
</evidence>